<dbReference type="InterPro" id="IPR006091">
    <property type="entry name" value="Acyl-CoA_Oxase/DH_mid-dom"/>
</dbReference>
<dbReference type="RefSeq" id="WP_338550789.1">
    <property type="nucleotide sequence ID" value="NZ_CP146069.1"/>
</dbReference>
<feature type="domain" description="Acyl-CoA dehydrogenase/oxidase N-terminal" evidence="10">
    <location>
        <begin position="7"/>
        <end position="132"/>
    </location>
</feature>
<sequence length="409" mass="45441">MQLGMRPEAEQNLAAVRAMVRDEITPLNAEYHTEIGKGDRWAFTPRQAEILDGLKARAKAAGLWNFWLTDHDRGMDLSTVEYAYFAEEMGKTPLGAEVFNCNAPDTGNMEVFVKYGTPDMKSRWLEPLLEGEIRSAYLMTEPDVASSDATNIAMSCAREGDDYVLNGEKWWATGAGDPRCAVYIVMVRTGGEDAPKHQRHSMIVVPSDAPGIEKLRPMQVYGADDAPHGHMHIRFTDVRVPAENLLLGEGRGFEIAQGRLGPGRIHHCMRAIGQAEAALELMCRRSLEREAFGKPLAQLGANFDILAEARMEIEQARLLCLKAAWMMDQGDARAAAPWIHQIKVVAPRMALKVVDEAVQMFGAQGISQDTELAAMWTHLRTLRLADGPDAVHRRQVARAELSKYSQAKF</sequence>
<dbReference type="InterPro" id="IPR036250">
    <property type="entry name" value="AcylCo_DH-like_C"/>
</dbReference>
<keyword evidence="6 7" id="KW-0560">Oxidoreductase</keyword>
<evidence type="ECO:0000259" key="10">
    <source>
        <dbReference type="Pfam" id="PF02771"/>
    </source>
</evidence>
<dbReference type="Proteomes" id="UP001364156">
    <property type="component" value="Chromosome"/>
</dbReference>
<dbReference type="EMBL" id="CP146069">
    <property type="protein sequence ID" value="WWR47962.1"/>
    <property type="molecule type" value="Genomic_DNA"/>
</dbReference>
<dbReference type="InterPro" id="IPR050741">
    <property type="entry name" value="Acyl-CoA_dehydrogenase"/>
</dbReference>
<reference evidence="11 12" key="1">
    <citation type="submission" date="2023-10" db="EMBL/GenBank/DDBJ databases">
        <title>Roseovarius strain S88 nov., isolated from a marine algae.</title>
        <authorList>
            <person name="Lee M.W."/>
            <person name="Lee J.K."/>
            <person name="Kim J.M."/>
            <person name="Choi D.G."/>
            <person name="Baek J.H."/>
            <person name="Bayburt H."/>
            <person name="Jung J.J."/>
            <person name="Han D.M."/>
            <person name="Jeon C.O."/>
        </authorList>
    </citation>
    <scope>NUCLEOTIDE SEQUENCE [LARGE SCALE GENOMIC DNA]</scope>
    <source>
        <strain evidence="11 12">S88</strain>
    </source>
</reference>
<dbReference type="PANTHER" id="PTHR48083:SF13">
    <property type="entry name" value="ACYL-COA DEHYDROGENASE FAMILY MEMBER 11"/>
    <property type="match status" value="1"/>
</dbReference>
<dbReference type="InterPro" id="IPR013786">
    <property type="entry name" value="AcylCoA_DH/ox_N"/>
</dbReference>
<evidence type="ECO:0000256" key="5">
    <source>
        <dbReference type="ARBA" id="ARBA00022827"/>
    </source>
</evidence>
<dbReference type="Pfam" id="PF00441">
    <property type="entry name" value="Acyl-CoA_dh_1"/>
    <property type="match status" value="1"/>
</dbReference>
<gene>
    <name evidence="11" type="ORF">RZ517_07280</name>
</gene>
<dbReference type="InterPro" id="IPR009075">
    <property type="entry name" value="AcylCo_DH/oxidase_C"/>
</dbReference>
<evidence type="ECO:0000256" key="4">
    <source>
        <dbReference type="ARBA" id="ARBA00022630"/>
    </source>
</evidence>
<evidence type="ECO:0000259" key="9">
    <source>
        <dbReference type="Pfam" id="PF02770"/>
    </source>
</evidence>
<dbReference type="InterPro" id="IPR046373">
    <property type="entry name" value="Acyl-CoA_Oxase/DH_mid-dom_sf"/>
</dbReference>
<evidence type="ECO:0000256" key="7">
    <source>
        <dbReference type="RuleBase" id="RU362125"/>
    </source>
</evidence>
<dbReference type="Pfam" id="PF02771">
    <property type="entry name" value="Acyl-CoA_dh_N"/>
    <property type="match status" value="1"/>
</dbReference>
<dbReference type="Gene3D" id="2.40.110.10">
    <property type="entry name" value="Butyryl-CoA Dehydrogenase, subunit A, domain 2"/>
    <property type="match status" value="1"/>
</dbReference>
<protein>
    <submittedName>
        <fullName evidence="11">Acyl-CoA dehydrogenase family protein</fullName>
    </submittedName>
</protein>
<dbReference type="InterPro" id="IPR037069">
    <property type="entry name" value="AcylCoA_DH/ox_N_sf"/>
</dbReference>
<organism evidence="11 12">
    <name type="scientific">Roseovarius phycicola</name>
    <dbReference type="NCBI Taxonomy" id="3080976"/>
    <lineage>
        <taxon>Bacteria</taxon>
        <taxon>Pseudomonadati</taxon>
        <taxon>Pseudomonadota</taxon>
        <taxon>Alphaproteobacteria</taxon>
        <taxon>Rhodobacterales</taxon>
        <taxon>Roseobacteraceae</taxon>
        <taxon>Roseovarius</taxon>
    </lineage>
</organism>
<evidence type="ECO:0000256" key="3">
    <source>
        <dbReference type="ARBA" id="ARBA00011738"/>
    </source>
</evidence>
<evidence type="ECO:0000313" key="11">
    <source>
        <dbReference type="EMBL" id="WWR47962.1"/>
    </source>
</evidence>
<dbReference type="SUPFAM" id="SSF47203">
    <property type="entry name" value="Acyl-CoA dehydrogenase C-terminal domain-like"/>
    <property type="match status" value="1"/>
</dbReference>
<evidence type="ECO:0000256" key="2">
    <source>
        <dbReference type="ARBA" id="ARBA00009347"/>
    </source>
</evidence>
<evidence type="ECO:0000259" key="8">
    <source>
        <dbReference type="Pfam" id="PF00441"/>
    </source>
</evidence>
<evidence type="ECO:0000313" key="12">
    <source>
        <dbReference type="Proteomes" id="UP001364156"/>
    </source>
</evidence>
<dbReference type="SUPFAM" id="SSF56645">
    <property type="entry name" value="Acyl-CoA dehydrogenase NM domain-like"/>
    <property type="match status" value="1"/>
</dbReference>
<comment type="cofactor">
    <cofactor evidence="1 7">
        <name>FAD</name>
        <dbReference type="ChEBI" id="CHEBI:57692"/>
    </cofactor>
</comment>
<keyword evidence="4 7" id="KW-0285">Flavoprotein</keyword>
<proteinExistence type="inferred from homology"/>
<evidence type="ECO:0000256" key="6">
    <source>
        <dbReference type="ARBA" id="ARBA00023002"/>
    </source>
</evidence>
<dbReference type="PANTHER" id="PTHR48083">
    <property type="entry name" value="MEDIUM-CHAIN SPECIFIC ACYL-COA DEHYDROGENASE, MITOCHONDRIAL-RELATED"/>
    <property type="match status" value="1"/>
</dbReference>
<evidence type="ECO:0000256" key="1">
    <source>
        <dbReference type="ARBA" id="ARBA00001974"/>
    </source>
</evidence>
<keyword evidence="12" id="KW-1185">Reference proteome</keyword>
<keyword evidence="5 7" id="KW-0274">FAD</keyword>
<dbReference type="Gene3D" id="1.10.540.10">
    <property type="entry name" value="Acyl-CoA dehydrogenase/oxidase, N-terminal domain"/>
    <property type="match status" value="1"/>
</dbReference>
<comment type="subunit">
    <text evidence="3">Homodimer.</text>
</comment>
<feature type="domain" description="Acyl-CoA oxidase/dehydrogenase middle" evidence="9">
    <location>
        <begin position="136"/>
        <end position="233"/>
    </location>
</feature>
<comment type="similarity">
    <text evidence="2 7">Belongs to the acyl-CoA dehydrogenase family.</text>
</comment>
<dbReference type="Pfam" id="PF02770">
    <property type="entry name" value="Acyl-CoA_dh_M"/>
    <property type="match status" value="1"/>
</dbReference>
<accession>A0ABZ2HKW2</accession>
<dbReference type="InterPro" id="IPR009100">
    <property type="entry name" value="AcylCoA_DH/oxidase_NM_dom_sf"/>
</dbReference>
<dbReference type="Gene3D" id="1.20.140.10">
    <property type="entry name" value="Butyryl-CoA Dehydrogenase, subunit A, domain 3"/>
    <property type="match status" value="1"/>
</dbReference>
<name>A0ABZ2HKW2_9RHOB</name>
<feature type="domain" description="Acyl-CoA dehydrogenase/oxidase C-terminal" evidence="8">
    <location>
        <begin position="250"/>
        <end position="399"/>
    </location>
</feature>